<evidence type="ECO:0000313" key="12">
    <source>
        <dbReference type="EMBL" id="MBC2596108.1"/>
    </source>
</evidence>
<evidence type="ECO:0000256" key="11">
    <source>
        <dbReference type="SAM" id="Phobius"/>
    </source>
</evidence>
<dbReference type="RefSeq" id="WP_185677023.1">
    <property type="nucleotide sequence ID" value="NZ_JACHVB010000060.1"/>
</dbReference>
<proteinExistence type="inferred from homology"/>
<comment type="caution">
    <text evidence="12">The sequence shown here is derived from an EMBL/GenBank/DDBJ whole genome shotgun (WGS) entry which is preliminary data.</text>
</comment>
<keyword evidence="10 11" id="KW-0472">Membrane</keyword>
<dbReference type="AlphaFoldDB" id="A0A842HJG1"/>
<dbReference type="GO" id="GO:0005886">
    <property type="term" value="C:plasma membrane"/>
    <property type="evidence" value="ECO:0007669"/>
    <property type="project" value="UniProtKB-SubCell"/>
</dbReference>
<keyword evidence="6 11" id="KW-0812">Transmembrane</keyword>
<evidence type="ECO:0000256" key="4">
    <source>
        <dbReference type="ARBA" id="ARBA00022448"/>
    </source>
</evidence>
<evidence type="ECO:0000256" key="2">
    <source>
        <dbReference type="ARBA" id="ARBA00006742"/>
    </source>
</evidence>
<keyword evidence="9" id="KW-0811">Translocation</keyword>
<dbReference type="Pfam" id="PF02699">
    <property type="entry name" value="YajC"/>
    <property type="match status" value="1"/>
</dbReference>
<evidence type="ECO:0000256" key="10">
    <source>
        <dbReference type="ARBA" id="ARBA00023136"/>
    </source>
</evidence>
<dbReference type="PANTHER" id="PTHR33909">
    <property type="entry name" value="SEC TRANSLOCON ACCESSORY COMPLEX SUBUNIT YAJC"/>
    <property type="match status" value="1"/>
</dbReference>
<dbReference type="SMART" id="SM01323">
    <property type="entry name" value="YajC"/>
    <property type="match status" value="1"/>
</dbReference>
<comment type="subcellular location">
    <subcellularLocation>
        <location evidence="1">Cell membrane</location>
        <topology evidence="1">Single-pass membrane protein</topology>
    </subcellularLocation>
</comment>
<feature type="transmembrane region" description="Helical" evidence="11">
    <location>
        <begin position="23"/>
        <end position="42"/>
    </location>
</feature>
<reference evidence="12 13" key="1">
    <citation type="submission" date="2020-07" db="EMBL/GenBank/DDBJ databases">
        <authorList>
            <person name="Feng X."/>
        </authorList>
    </citation>
    <scope>NUCLEOTIDE SEQUENCE [LARGE SCALE GENOMIC DNA]</scope>
    <source>
        <strain evidence="12 13">JCM31066</strain>
    </source>
</reference>
<keyword evidence="4" id="KW-0813">Transport</keyword>
<organism evidence="12 13">
    <name type="scientific">Ruficoccus amylovorans</name>
    <dbReference type="NCBI Taxonomy" id="1804625"/>
    <lineage>
        <taxon>Bacteria</taxon>
        <taxon>Pseudomonadati</taxon>
        <taxon>Verrucomicrobiota</taxon>
        <taxon>Opitutia</taxon>
        <taxon>Puniceicoccales</taxon>
        <taxon>Cerasicoccaceae</taxon>
        <taxon>Ruficoccus</taxon>
    </lineage>
</organism>
<dbReference type="PRINTS" id="PR01853">
    <property type="entry name" value="YAJCTRNLCASE"/>
</dbReference>
<gene>
    <name evidence="12" type="primary">yajC</name>
    <name evidence="12" type="ORF">H5P28_17710</name>
</gene>
<evidence type="ECO:0000256" key="7">
    <source>
        <dbReference type="ARBA" id="ARBA00022927"/>
    </source>
</evidence>
<protein>
    <recommendedName>
        <fullName evidence="3">Sec translocon accessory complex subunit YajC</fullName>
    </recommendedName>
</protein>
<dbReference type="EMBL" id="JACHVB010000060">
    <property type="protein sequence ID" value="MBC2596108.1"/>
    <property type="molecule type" value="Genomic_DNA"/>
</dbReference>
<keyword evidence="7" id="KW-0653">Protein transport</keyword>
<keyword evidence="5" id="KW-1003">Cell membrane</keyword>
<sequence length="122" mass="13032">MSTTAFITALAQAATDQPGGGMGGTFLILILMFGGMYFLVIAPQRKKQKEHQKRIEALKIGDRIVTNGGLYATISNVKSDRLVIKLVDGTKAELAKNFVTSVLAPGDEGKDIQPTVPAEQAK</sequence>
<dbReference type="Proteomes" id="UP000546464">
    <property type="component" value="Unassembled WGS sequence"/>
</dbReference>
<dbReference type="GO" id="GO:0015031">
    <property type="term" value="P:protein transport"/>
    <property type="evidence" value="ECO:0007669"/>
    <property type="project" value="UniProtKB-KW"/>
</dbReference>
<evidence type="ECO:0000256" key="6">
    <source>
        <dbReference type="ARBA" id="ARBA00022692"/>
    </source>
</evidence>
<dbReference type="InterPro" id="IPR003849">
    <property type="entry name" value="Preprotein_translocase_YajC"/>
</dbReference>
<name>A0A842HJG1_9BACT</name>
<comment type="similarity">
    <text evidence="2">Belongs to the YajC family.</text>
</comment>
<accession>A0A842HJG1</accession>
<evidence type="ECO:0000256" key="5">
    <source>
        <dbReference type="ARBA" id="ARBA00022475"/>
    </source>
</evidence>
<evidence type="ECO:0000256" key="8">
    <source>
        <dbReference type="ARBA" id="ARBA00022989"/>
    </source>
</evidence>
<keyword evidence="13" id="KW-1185">Reference proteome</keyword>
<evidence type="ECO:0000313" key="13">
    <source>
        <dbReference type="Proteomes" id="UP000546464"/>
    </source>
</evidence>
<dbReference type="NCBIfam" id="TIGR00739">
    <property type="entry name" value="yajC"/>
    <property type="match status" value="1"/>
</dbReference>
<keyword evidence="8 11" id="KW-1133">Transmembrane helix</keyword>
<evidence type="ECO:0000256" key="1">
    <source>
        <dbReference type="ARBA" id="ARBA00004162"/>
    </source>
</evidence>
<dbReference type="PANTHER" id="PTHR33909:SF1">
    <property type="entry name" value="SEC TRANSLOCON ACCESSORY COMPLEX SUBUNIT YAJC"/>
    <property type="match status" value="1"/>
</dbReference>
<evidence type="ECO:0000256" key="3">
    <source>
        <dbReference type="ARBA" id="ARBA00014962"/>
    </source>
</evidence>
<evidence type="ECO:0000256" key="9">
    <source>
        <dbReference type="ARBA" id="ARBA00023010"/>
    </source>
</evidence>